<dbReference type="Proteomes" id="UP001152320">
    <property type="component" value="Chromosome 1"/>
</dbReference>
<protein>
    <recommendedName>
        <fullName evidence="3">DUF4371 domain-containing protein</fullName>
    </recommendedName>
</protein>
<evidence type="ECO:0000313" key="2">
    <source>
        <dbReference type="Proteomes" id="UP001152320"/>
    </source>
</evidence>
<dbReference type="EMBL" id="JAIZAY010000001">
    <property type="protein sequence ID" value="KAJ8050501.1"/>
    <property type="molecule type" value="Genomic_DNA"/>
</dbReference>
<accession>A0A9Q1CSD2</accession>
<dbReference type="AlphaFoldDB" id="A0A9Q1CSD2"/>
<organism evidence="1 2">
    <name type="scientific">Holothuria leucospilota</name>
    <name type="common">Black long sea cucumber</name>
    <name type="synonym">Mertensiothuria leucospilota</name>
    <dbReference type="NCBI Taxonomy" id="206669"/>
    <lineage>
        <taxon>Eukaryota</taxon>
        <taxon>Metazoa</taxon>
        <taxon>Echinodermata</taxon>
        <taxon>Eleutherozoa</taxon>
        <taxon>Echinozoa</taxon>
        <taxon>Holothuroidea</taxon>
        <taxon>Aspidochirotacea</taxon>
        <taxon>Aspidochirotida</taxon>
        <taxon>Holothuriidae</taxon>
        <taxon>Holothuria</taxon>
    </lineage>
</organism>
<comment type="caution">
    <text evidence="1">The sequence shown here is derived from an EMBL/GenBank/DDBJ whole genome shotgun (WGS) entry which is preliminary data.</text>
</comment>
<sequence>MFRTIALLERKHGVDVGHSYLHDKACREFIGEISWCFLQDLKKNFERKPFYCSILFDGSTDKTLSEKEIVSIKIIDQEGKPTTKLLGIAEPTSGRAESIYEALKVKAEEVSLFLTKSCVAMAADGASVNFGSQSGVMVRMKEDMPWMLQFHCVAHRLELAIKDAFKDTYFIKVSAIVKLI</sequence>
<keyword evidence="2" id="KW-1185">Reference proteome</keyword>
<name>A0A9Q1CSD2_HOLLE</name>
<dbReference type="PANTHER" id="PTHR46880">
    <property type="entry name" value="RAS-ASSOCIATING DOMAIN-CONTAINING PROTEIN"/>
    <property type="match status" value="1"/>
</dbReference>
<gene>
    <name evidence="1" type="ORF">HOLleu_03728</name>
</gene>
<proteinExistence type="predicted"/>
<dbReference type="OrthoDB" id="6625098at2759"/>
<evidence type="ECO:0000313" key="1">
    <source>
        <dbReference type="EMBL" id="KAJ8050501.1"/>
    </source>
</evidence>
<dbReference type="PANTHER" id="PTHR46880:SF9">
    <property type="entry name" value="ZINC FINGER PROTEIN 862"/>
    <property type="match status" value="1"/>
</dbReference>
<evidence type="ECO:0008006" key="3">
    <source>
        <dbReference type="Google" id="ProtNLM"/>
    </source>
</evidence>
<reference evidence="1" key="1">
    <citation type="submission" date="2021-10" db="EMBL/GenBank/DDBJ databases">
        <title>Tropical sea cucumber genome reveals ecological adaptation and Cuvierian tubules defense mechanism.</title>
        <authorList>
            <person name="Chen T."/>
        </authorList>
    </citation>
    <scope>NUCLEOTIDE SEQUENCE</scope>
    <source>
        <strain evidence="1">Nanhai2018</strain>
        <tissue evidence="1">Muscle</tissue>
    </source>
</reference>